<dbReference type="AlphaFoldDB" id="A0A0F9CN38"/>
<sequence>MKQIKIGSAAKASPTKKASPVATGLAQLQASLIATV</sequence>
<accession>A0A0F9CN38</accession>
<dbReference type="EMBL" id="LAZR01032543">
    <property type="protein sequence ID" value="KKL50594.1"/>
    <property type="molecule type" value="Genomic_DNA"/>
</dbReference>
<organism evidence="1">
    <name type="scientific">marine sediment metagenome</name>
    <dbReference type="NCBI Taxonomy" id="412755"/>
    <lineage>
        <taxon>unclassified sequences</taxon>
        <taxon>metagenomes</taxon>
        <taxon>ecological metagenomes</taxon>
    </lineage>
</organism>
<protein>
    <submittedName>
        <fullName evidence="1">Uncharacterized protein</fullName>
    </submittedName>
</protein>
<feature type="non-terminal residue" evidence="1">
    <location>
        <position position="36"/>
    </location>
</feature>
<proteinExistence type="predicted"/>
<comment type="caution">
    <text evidence="1">The sequence shown here is derived from an EMBL/GenBank/DDBJ whole genome shotgun (WGS) entry which is preliminary data.</text>
</comment>
<name>A0A0F9CN38_9ZZZZ</name>
<evidence type="ECO:0000313" key="1">
    <source>
        <dbReference type="EMBL" id="KKL50594.1"/>
    </source>
</evidence>
<gene>
    <name evidence="1" type="ORF">LCGC14_2303950</name>
</gene>
<reference evidence="1" key="1">
    <citation type="journal article" date="2015" name="Nature">
        <title>Complex archaea that bridge the gap between prokaryotes and eukaryotes.</title>
        <authorList>
            <person name="Spang A."/>
            <person name="Saw J.H."/>
            <person name="Jorgensen S.L."/>
            <person name="Zaremba-Niedzwiedzka K."/>
            <person name="Martijn J."/>
            <person name="Lind A.E."/>
            <person name="van Eijk R."/>
            <person name="Schleper C."/>
            <person name="Guy L."/>
            <person name="Ettema T.J."/>
        </authorList>
    </citation>
    <scope>NUCLEOTIDE SEQUENCE</scope>
</reference>